<evidence type="ECO:0000256" key="3">
    <source>
        <dbReference type="ARBA" id="ARBA00022475"/>
    </source>
</evidence>
<dbReference type="PANTHER" id="PTHR32196:SF32">
    <property type="entry name" value="XYLOSE TRANSPORT SYSTEM PERMEASE PROTEIN XYLH"/>
    <property type="match status" value="1"/>
</dbReference>
<evidence type="ECO:0000256" key="11">
    <source>
        <dbReference type="SAM" id="Phobius"/>
    </source>
</evidence>
<proteinExistence type="predicted"/>
<feature type="transmembrane region" description="Helical" evidence="11">
    <location>
        <begin position="85"/>
        <end position="105"/>
    </location>
</feature>
<feature type="transmembrane region" description="Helical" evidence="11">
    <location>
        <begin position="231"/>
        <end position="251"/>
    </location>
</feature>
<dbReference type="RefSeq" id="WP_090195443.1">
    <property type="nucleotide sequence ID" value="NZ_FOYP01000001.1"/>
</dbReference>
<feature type="transmembrane region" description="Helical" evidence="11">
    <location>
        <begin position="279"/>
        <end position="297"/>
    </location>
</feature>
<evidence type="ECO:0000256" key="8">
    <source>
        <dbReference type="ARBA" id="ARBA00023136"/>
    </source>
</evidence>
<evidence type="ECO:0000256" key="2">
    <source>
        <dbReference type="ARBA" id="ARBA00022448"/>
    </source>
</evidence>
<sequence length="434" mass="45970">MTDSTEPTGSTPTQSPRNFIQSLELDTRLLGMIGAFIVIAIGFSIATGGTFLTPRNIFNVTIQTVSVAIMATGMVFVIVTRNIDLSVGALLAISSAVIAMVQARWLPGYFGLEYGSVWIAPLAILSGLLVSTLIGAFNGWLIGYQMIPAFIVTLGGFLVWRYAGWYLTDGQTIAPLDSTFILLGGAEGTLGEFWSWVVGGLASIFAVWSVYNARKNRVSHGFPTKPMWAEYTIGGIFVVAIMGFVATLNAYDIPKGKLRRMFEARGEVMPDGFTQGHGLPISVLILIAVAVVMTVVARKTRLGRYIFATGGNPDAAELSGINTRLLTVKVFAIMGFLCGLSAIVAQARLQAHTTDIGTLDELRVIAAAVIGGTALAGGAGTIYGAILGALIMQSLTSGMGMVGVDSPLQNIVVGGVLVFAVWVDIVYRRKTGDV</sequence>
<organism evidence="12 13">
    <name type="scientific">Yoonia tamlensis</name>
    <dbReference type="NCBI Taxonomy" id="390270"/>
    <lineage>
        <taxon>Bacteria</taxon>
        <taxon>Pseudomonadati</taxon>
        <taxon>Pseudomonadota</taxon>
        <taxon>Alphaproteobacteria</taxon>
        <taxon>Rhodobacterales</taxon>
        <taxon>Paracoccaceae</taxon>
        <taxon>Yoonia</taxon>
    </lineage>
</organism>
<feature type="transmembrane region" description="Helical" evidence="11">
    <location>
        <begin position="117"/>
        <end position="137"/>
    </location>
</feature>
<dbReference type="Proteomes" id="UP000199478">
    <property type="component" value="Unassembled WGS sequence"/>
</dbReference>
<feature type="transmembrane region" description="Helical" evidence="11">
    <location>
        <begin position="411"/>
        <end position="427"/>
    </location>
</feature>
<keyword evidence="13" id="KW-1185">Reference proteome</keyword>
<dbReference type="OrthoDB" id="192433at2"/>
<evidence type="ECO:0000256" key="6">
    <source>
        <dbReference type="ARBA" id="ARBA00022692"/>
    </source>
</evidence>
<reference evidence="13" key="1">
    <citation type="submission" date="2016-10" db="EMBL/GenBank/DDBJ databases">
        <authorList>
            <person name="Varghese N."/>
            <person name="Submissions S."/>
        </authorList>
    </citation>
    <scope>NUCLEOTIDE SEQUENCE [LARGE SCALE GENOMIC DNA]</scope>
    <source>
        <strain evidence="13">DSM 26879</strain>
    </source>
</reference>
<evidence type="ECO:0000313" key="12">
    <source>
        <dbReference type="EMBL" id="SFR32181.1"/>
    </source>
</evidence>
<comment type="subcellular location">
    <subcellularLocation>
        <location evidence="1">Cell membrane</location>
        <topology evidence="1">Multi-pass membrane protein</topology>
    </subcellularLocation>
</comment>
<evidence type="ECO:0000256" key="1">
    <source>
        <dbReference type="ARBA" id="ARBA00004651"/>
    </source>
</evidence>
<keyword evidence="4" id="KW-0997">Cell inner membrane</keyword>
<gene>
    <name evidence="12" type="ORF">SAMN04488005_0262</name>
</gene>
<feature type="transmembrane region" description="Helical" evidence="11">
    <location>
        <begin position="57"/>
        <end position="78"/>
    </location>
</feature>
<feature type="transmembrane region" description="Helical" evidence="11">
    <location>
        <begin position="29"/>
        <end position="51"/>
    </location>
</feature>
<comment type="function">
    <text evidence="9">Part of the binding-protein-dependent transport system for D-xylose. Probably responsible for the translocation of the substrate across the membrane.</text>
</comment>
<keyword evidence="5" id="KW-0762">Sugar transport</keyword>
<feature type="transmembrane region" description="Helical" evidence="11">
    <location>
        <begin position="326"/>
        <end position="345"/>
    </location>
</feature>
<name>A0A1I6FQG0_9RHOB</name>
<evidence type="ECO:0000256" key="5">
    <source>
        <dbReference type="ARBA" id="ARBA00022597"/>
    </source>
</evidence>
<keyword evidence="6 11" id="KW-0812">Transmembrane</keyword>
<keyword evidence="2" id="KW-0813">Transport</keyword>
<dbReference type="EMBL" id="FOYP01000001">
    <property type="protein sequence ID" value="SFR32181.1"/>
    <property type="molecule type" value="Genomic_DNA"/>
</dbReference>
<evidence type="ECO:0000256" key="7">
    <source>
        <dbReference type="ARBA" id="ARBA00022989"/>
    </source>
</evidence>
<keyword evidence="8 11" id="KW-0472">Membrane</keyword>
<dbReference type="AlphaFoldDB" id="A0A1I6FQG0"/>
<keyword evidence="7 11" id="KW-1133">Transmembrane helix</keyword>
<dbReference type="GO" id="GO:0005886">
    <property type="term" value="C:plasma membrane"/>
    <property type="evidence" value="ECO:0007669"/>
    <property type="project" value="UniProtKB-SubCell"/>
</dbReference>
<keyword evidence="3" id="KW-1003">Cell membrane</keyword>
<evidence type="ECO:0000313" key="13">
    <source>
        <dbReference type="Proteomes" id="UP000199478"/>
    </source>
</evidence>
<feature type="transmembrane region" description="Helical" evidence="11">
    <location>
        <begin position="365"/>
        <end position="390"/>
    </location>
</feature>
<protein>
    <recommendedName>
        <fullName evidence="10">Xylose transport system permease protein XylH</fullName>
    </recommendedName>
</protein>
<feature type="transmembrane region" description="Helical" evidence="11">
    <location>
        <begin position="193"/>
        <end position="211"/>
    </location>
</feature>
<dbReference type="PANTHER" id="PTHR32196">
    <property type="entry name" value="ABC TRANSPORTER PERMEASE PROTEIN YPHD-RELATED-RELATED"/>
    <property type="match status" value="1"/>
</dbReference>
<dbReference type="GO" id="GO:0022857">
    <property type="term" value="F:transmembrane transporter activity"/>
    <property type="evidence" value="ECO:0007669"/>
    <property type="project" value="InterPro"/>
</dbReference>
<dbReference type="CDD" id="cd06579">
    <property type="entry name" value="TM_PBP1_transp_AraH_like"/>
    <property type="match status" value="1"/>
</dbReference>
<dbReference type="Pfam" id="PF02653">
    <property type="entry name" value="BPD_transp_2"/>
    <property type="match status" value="1"/>
</dbReference>
<evidence type="ECO:0000256" key="4">
    <source>
        <dbReference type="ARBA" id="ARBA00022519"/>
    </source>
</evidence>
<dbReference type="STRING" id="390270.SAMN04488005_0262"/>
<feature type="transmembrane region" description="Helical" evidence="11">
    <location>
        <begin position="144"/>
        <end position="163"/>
    </location>
</feature>
<dbReference type="InterPro" id="IPR001851">
    <property type="entry name" value="ABC_transp_permease"/>
</dbReference>
<evidence type="ECO:0000256" key="9">
    <source>
        <dbReference type="ARBA" id="ARBA00035611"/>
    </source>
</evidence>
<evidence type="ECO:0000256" key="10">
    <source>
        <dbReference type="ARBA" id="ARBA00035686"/>
    </source>
</evidence>
<accession>A0A1I6FQG0</accession>